<dbReference type="AlphaFoldDB" id="A0A4V4GS27"/>
<gene>
    <name evidence="2" type="ORF">E9531_06560</name>
</gene>
<comment type="caution">
    <text evidence="2">The sequence shown here is derived from an EMBL/GenBank/DDBJ whole genome shotgun (WGS) entry which is preliminary data.</text>
</comment>
<keyword evidence="1" id="KW-1133">Transmembrane helix</keyword>
<evidence type="ECO:0000313" key="2">
    <source>
        <dbReference type="EMBL" id="THU02886.1"/>
    </source>
</evidence>
<keyword evidence="3" id="KW-1185">Reference proteome</keyword>
<reference evidence="2 3" key="1">
    <citation type="journal article" date="2015" name="Antonie Van Leeuwenhoek">
        <title>Lampropedia puyangensis sp. nov., isolated from symptomatic bark of Populus ? euramericana canker and emended description of Lampropedia hyalina (Ehrenberg 1832) Lee et al. 2004.</title>
        <authorList>
            <person name="Li Y."/>
            <person name="Wang T."/>
            <person name="Piao C.G."/>
            <person name="Wang L.F."/>
            <person name="Tian G.Z."/>
            <person name="Zhu T.H."/>
            <person name="Guo M.W."/>
        </authorList>
    </citation>
    <scope>NUCLEOTIDE SEQUENCE [LARGE SCALE GENOMIC DNA]</scope>
    <source>
        <strain evidence="2 3">2-bin</strain>
    </source>
</reference>
<proteinExistence type="predicted"/>
<dbReference type="Pfam" id="PF10066">
    <property type="entry name" value="DUF2304"/>
    <property type="match status" value="1"/>
</dbReference>
<feature type="transmembrane region" description="Helical" evidence="1">
    <location>
        <begin position="64"/>
        <end position="82"/>
    </location>
</feature>
<accession>A0A4V4GS27</accession>
<keyword evidence="1" id="KW-0812">Transmembrane</keyword>
<name>A0A4V4GS27_9BURK</name>
<feature type="transmembrane region" description="Helical" evidence="1">
    <location>
        <begin position="35"/>
        <end position="52"/>
    </location>
</feature>
<sequence length="135" mass="14870">MAPFHLTTSLLGLGLAILIVLLIRRDDLYIRHALFWLAVAFAAAVLGVWPRILDGIGHVVGVQYSPALALLCGVIVLFIKALHADVVNTRLETDLRHIEQSVALLEAELAQFKVLRDQVSSEAQMRHQNNSQSPS</sequence>
<dbReference type="InterPro" id="IPR019277">
    <property type="entry name" value="DUF2304"/>
</dbReference>
<organism evidence="2 3">
    <name type="scientific">Lampropedia puyangensis</name>
    <dbReference type="NCBI Taxonomy" id="1330072"/>
    <lineage>
        <taxon>Bacteria</taxon>
        <taxon>Pseudomonadati</taxon>
        <taxon>Pseudomonadota</taxon>
        <taxon>Betaproteobacteria</taxon>
        <taxon>Burkholderiales</taxon>
        <taxon>Comamonadaceae</taxon>
        <taxon>Lampropedia</taxon>
    </lineage>
</organism>
<dbReference type="EMBL" id="STFG01000005">
    <property type="protein sequence ID" value="THU02886.1"/>
    <property type="molecule type" value="Genomic_DNA"/>
</dbReference>
<dbReference type="Proteomes" id="UP000308917">
    <property type="component" value="Unassembled WGS sequence"/>
</dbReference>
<keyword evidence="1" id="KW-0472">Membrane</keyword>
<evidence type="ECO:0000313" key="3">
    <source>
        <dbReference type="Proteomes" id="UP000308917"/>
    </source>
</evidence>
<feature type="transmembrane region" description="Helical" evidence="1">
    <location>
        <begin position="6"/>
        <end position="23"/>
    </location>
</feature>
<protein>
    <submittedName>
        <fullName evidence="2">DUF2304 domain-containing protein</fullName>
    </submittedName>
</protein>
<dbReference type="OrthoDB" id="8812556at2"/>
<evidence type="ECO:0000256" key="1">
    <source>
        <dbReference type="SAM" id="Phobius"/>
    </source>
</evidence>